<comment type="caution">
    <text evidence="1">The sequence shown here is derived from an EMBL/GenBank/DDBJ whole genome shotgun (WGS) entry which is preliminary data.</text>
</comment>
<dbReference type="EMBL" id="LGRX02006927">
    <property type="protein sequence ID" value="KAK3275920.1"/>
    <property type="molecule type" value="Genomic_DNA"/>
</dbReference>
<dbReference type="AlphaFoldDB" id="A0AAE0GCX3"/>
<proteinExistence type="predicted"/>
<keyword evidence="2" id="KW-1185">Reference proteome</keyword>
<gene>
    <name evidence="1" type="ORF">CYMTET_15979</name>
</gene>
<sequence>MHVEDVCPPEILDRLGKDELASWSDQGGRGVAQLSRLIFKESVHLEKKSKASDDAIDRGFQAIRLLRECYTPALEALCDERDRHTDRTRLRHSVGTPFRHRKFGYR</sequence>
<protein>
    <submittedName>
        <fullName evidence="1">Uncharacterized protein</fullName>
    </submittedName>
</protein>
<accession>A0AAE0GCX3</accession>
<evidence type="ECO:0000313" key="2">
    <source>
        <dbReference type="Proteomes" id="UP001190700"/>
    </source>
</evidence>
<feature type="non-terminal residue" evidence="1">
    <location>
        <position position="106"/>
    </location>
</feature>
<evidence type="ECO:0000313" key="1">
    <source>
        <dbReference type="EMBL" id="KAK3275920.1"/>
    </source>
</evidence>
<name>A0AAE0GCX3_9CHLO</name>
<dbReference type="Proteomes" id="UP001190700">
    <property type="component" value="Unassembled WGS sequence"/>
</dbReference>
<reference evidence="1 2" key="1">
    <citation type="journal article" date="2015" name="Genome Biol. Evol.">
        <title>Comparative Genomics of a Bacterivorous Green Alga Reveals Evolutionary Causalities and Consequences of Phago-Mixotrophic Mode of Nutrition.</title>
        <authorList>
            <person name="Burns J.A."/>
            <person name="Paasch A."/>
            <person name="Narechania A."/>
            <person name="Kim E."/>
        </authorList>
    </citation>
    <scope>NUCLEOTIDE SEQUENCE [LARGE SCALE GENOMIC DNA]</scope>
    <source>
        <strain evidence="1 2">PLY_AMNH</strain>
    </source>
</reference>
<organism evidence="1 2">
    <name type="scientific">Cymbomonas tetramitiformis</name>
    <dbReference type="NCBI Taxonomy" id="36881"/>
    <lineage>
        <taxon>Eukaryota</taxon>
        <taxon>Viridiplantae</taxon>
        <taxon>Chlorophyta</taxon>
        <taxon>Pyramimonadophyceae</taxon>
        <taxon>Pyramimonadales</taxon>
        <taxon>Pyramimonadaceae</taxon>
        <taxon>Cymbomonas</taxon>
    </lineage>
</organism>